<accession>A0ABS5CC12</accession>
<sequence>MFHDTQLKSGYDEASSSYNFKPVFENVRPILEAADLAVANFETTTGGGTDDYAYMGYPRFNSPDETIDA</sequence>
<name>A0ABS5CC12_9BACL</name>
<dbReference type="Pfam" id="PF09587">
    <property type="entry name" value="PGA_cap"/>
    <property type="match status" value="1"/>
</dbReference>
<feature type="domain" description="Capsule synthesis protein CapA" evidence="1">
    <location>
        <begin position="1"/>
        <end position="69"/>
    </location>
</feature>
<organism evidence="2 3">
    <name type="scientific">Paenibacillus lignilyticus</name>
    <dbReference type="NCBI Taxonomy" id="1172615"/>
    <lineage>
        <taxon>Bacteria</taxon>
        <taxon>Bacillati</taxon>
        <taxon>Bacillota</taxon>
        <taxon>Bacilli</taxon>
        <taxon>Bacillales</taxon>
        <taxon>Paenibacillaceae</taxon>
        <taxon>Paenibacillus</taxon>
    </lineage>
</organism>
<reference evidence="2 3" key="1">
    <citation type="submission" date="2021-04" db="EMBL/GenBank/DDBJ databases">
        <title>Paenibacillus sp. DLE-14 whole genome sequence.</title>
        <authorList>
            <person name="Ham Y.J."/>
        </authorList>
    </citation>
    <scope>NUCLEOTIDE SEQUENCE [LARGE SCALE GENOMIC DNA]</scope>
    <source>
        <strain evidence="2 3">DLE-14</strain>
    </source>
</reference>
<evidence type="ECO:0000313" key="3">
    <source>
        <dbReference type="Proteomes" id="UP000673394"/>
    </source>
</evidence>
<comment type="caution">
    <text evidence="2">The sequence shown here is derived from an EMBL/GenBank/DDBJ whole genome shotgun (WGS) entry which is preliminary data.</text>
</comment>
<evidence type="ECO:0000259" key="1">
    <source>
        <dbReference type="Pfam" id="PF09587"/>
    </source>
</evidence>
<keyword evidence="3" id="KW-1185">Reference proteome</keyword>
<gene>
    <name evidence="2" type="ORF">I8J30_09795</name>
</gene>
<protein>
    <submittedName>
        <fullName evidence="2">CapA family protein</fullName>
    </submittedName>
</protein>
<dbReference type="Proteomes" id="UP000673394">
    <property type="component" value="Unassembled WGS sequence"/>
</dbReference>
<dbReference type="EMBL" id="JAGKSP010000003">
    <property type="protein sequence ID" value="MBP3962990.1"/>
    <property type="molecule type" value="Genomic_DNA"/>
</dbReference>
<evidence type="ECO:0000313" key="2">
    <source>
        <dbReference type="EMBL" id="MBP3962990.1"/>
    </source>
</evidence>
<dbReference type="InterPro" id="IPR019079">
    <property type="entry name" value="Capsule_synth_CapA"/>
</dbReference>
<proteinExistence type="predicted"/>